<comment type="subunit">
    <text evidence="2">Homodimer.</text>
</comment>
<feature type="domain" description="FAD/NAD(P)-binding" evidence="5">
    <location>
        <begin position="3"/>
        <end position="283"/>
    </location>
</feature>
<keyword evidence="4" id="KW-0560">Oxidoreductase</keyword>
<evidence type="ECO:0000313" key="7">
    <source>
        <dbReference type="Proteomes" id="UP001057877"/>
    </source>
</evidence>
<name>A0ABY5SH27_9BACL</name>
<keyword evidence="7" id="KW-1185">Reference proteome</keyword>
<evidence type="ECO:0000256" key="2">
    <source>
        <dbReference type="ARBA" id="ARBA00011738"/>
    </source>
</evidence>
<evidence type="ECO:0000259" key="5">
    <source>
        <dbReference type="Pfam" id="PF07992"/>
    </source>
</evidence>
<dbReference type="EMBL" id="CP091430">
    <property type="protein sequence ID" value="UVI33306.1"/>
    <property type="molecule type" value="Genomic_DNA"/>
</dbReference>
<accession>A0ABY5SH27</accession>
<dbReference type="RefSeq" id="WP_258389360.1">
    <property type="nucleotide sequence ID" value="NZ_CP091430.1"/>
</dbReference>
<evidence type="ECO:0000256" key="1">
    <source>
        <dbReference type="ARBA" id="ARBA00001974"/>
    </source>
</evidence>
<dbReference type="Pfam" id="PF07992">
    <property type="entry name" value="Pyr_redox_2"/>
    <property type="match status" value="1"/>
</dbReference>
<gene>
    <name evidence="6" type="ORF">L1F29_16310</name>
</gene>
<evidence type="ECO:0000256" key="4">
    <source>
        <dbReference type="ARBA" id="ARBA00023002"/>
    </source>
</evidence>
<dbReference type="PRINTS" id="PR00469">
    <property type="entry name" value="PNDRDTASEII"/>
</dbReference>
<evidence type="ECO:0000256" key="3">
    <source>
        <dbReference type="ARBA" id="ARBA00022630"/>
    </source>
</evidence>
<reference evidence="6" key="1">
    <citation type="submission" date="2022-01" db="EMBL/GenBank/DDBJ databases">
        <title>Paenibacillus spongiae sp. nov., isolated from marine sponge.</title>
        <authorList>
            <person name="Li Z."/>
            <person name="Zhang M."/>
        </authorList>
    </citation>
    <scope>NUCLEOTIDE SEQUENCE</scope>
    <source>
        <strain evidence="6">PHS-Z3</strain>
    </source>
</reference>
<protein>
    <submittedName>
        <fullName evidence="6">NAD(P)/FAD-dependent oxidoreductase</fullName>
    </submittedName>
</protein>
<dbReference type="InterPro" id="IPR036188">
    <property type="entry name" value="FAD/NAD-bd_sf"/>
</dbReference>
<dbReference type="InterPro" id="IPR050097">
    <property type="entry name" value="Ferredoxin-NADP_redctase_2"/>
</dbReference>
<evidence type="ECO:0000313" key="6">
    <source>
        <dbReference type="EMBL" id="UVI33306.1"/>
    </source>
</evidence>
<dbReference type="SUPFAM" id="SSF51905">
    <property type="entry name" value="FAD/NAD(P)-binding domain"/>
    <property type="match status" value="1"/>
</dbReference>
<dbReference type="PANTHER" id="PTHR48105">
    <property type="entry name" value="THIOREDOXIN REDUCTASE 1-RELATED-RELATED"/>
    <property type="match status" value="1"/>
</dbReference>
<dbReference type="PRINTS" id="PR00368">
    <property type="entry name" value="FADPNR"/>
</dbReference>
<organism evidence="6 7">
    <name type="scientific">Paenibacillus spongiae</name>
    <dbReference type="NCBI Taxonomy" id="2909671"/>
    <lineage>
        <taxon>Bacteria</taxon>
        <taxon>Bacillati</taxon>
        <taxon>Bacillota</taxon>
        <taxon>Bacilli</taxon>
        <taxon>Bacillales</taxon>
        <taxon>Paenibacillaceae</taxon>
        <taxon>Paenibacillus</taxon>
    </lineage>
</organism>
<dbReference type="InterPro" id="IPR023753">
    <property type="entry name" value="FAD/NAD-binding_dom"/>
</dbReference>
<sequence length="301" mass="33515">MLYDCVIIGGGPAGLNAALVLGRAKRTVALFDHNQPRNRVTHASHGFLTRDGITPSEFRRIAYDEVLRYPSVQHWQDEVTDIRKQEKGFEILTKNGEHVKTRKLILSSGLREILPDIEGIHNFYGKSLFNCPYCDGWELRDQPLVVVGDKPGAFHKIKLLYSWSRDLIVCTNGHAALTHEQKELLEHKGIQVIETPIRAFRGENGMLNQVQFMDGSHIERSGGFIMPEWHLNDLFSKELGYDTAAFGAIAVDIQGRSTVPGFYAAGDAAYVGPSQVVFAAASGSKTAMTVNMDLVEEEFNL</sequence>
<dbReference type="Gene3D" id="3.50.50.60">
    <property type="entry name" value="FAD/NAD(P)-binding domain"/>
    <property type="match status" value="2"/>
</dbReference>
<comment type="cofactor">
    <cofactor evidence="1">
        <name>FAD</name>
        <dbReference type="ChEBI" id="CHEBI:57692"/>
    </cofactor>
</comment>
<dbReference type="Proteomes" id="UP001057877">
    <property type="component" value="Chromosome"/>
</dbReference>
<proteinExistence type="predicted"/>
<keyword evidence="3" id="KW-0285">Flavoprotein</keyword>